<dbReference type="PROSITE" id="PS50110">
    <property type="entry name" value="RESPONSE_REGULATORY"/>
    <property type="match status" value="1"/>
</dbReference>
<comment type="caution">
    <text evidence="3">The sequence shown here is derived from an EMBL/GenBank/DDBJ whole genome shotgun (WGS) entry which is preliminary data.</text>
</comment>
<dbReference type="Pfam" id="PF00072">
    <property type="entry name" value="Response_reg"/>
    <property type="match status" value="1"/>
</dbReference>
<dbReference type="Gene3D" id="3.40.50.2300">
    <property type="match status" value="1"/>
</dbReference>
<evidence type="ECO:0000259" key="2">
    <source>
        <dbReference type="PROSITE" id="PS50110"/>
    </source>
</evidence>
<dbReference type="GO" id="GO:0000160">
    <property type="term" value="P:phosphorelay signal transduction system"/>
    <property type="evidence" value="ECO:0007669"/>
    <property type="project" value="InterPro"/>
</dbReference>
<accession>I4EJ43</accession>
<evidence type="ECO:0000313" key="4">
    <source>
        <dbReference type="Proteomes" id="UP000004221"/>
    </source>
</evidence>
<feature type="domain" description="Response regulatory" evidence="2">
    <location>
        <begin position="1"/>
        <end position="60"/>
    </location>
</feature>
<dbReference type="InterPro" id="IPR001789">
    <property type="entry name" value="Sig_transdc_resp-reg_receiver"/>
</dbReference>
<dbReference type="EMBL" id="CAGS01000315">
    <property type="protein sequence ID" value="CCF84705.1"/>
    <property type="molecule type" value="Genomic_DNA"/>
</dbReference>
<comment type="caution">
    <text evidence="1">Lacks conserved residue(s) required for the propagation of feature annotation.</text>
</comment>
<proteinExistence type="predicted"/>
<protein>
    <submittedName>
        <fullName evidence="3">Response regulator gacA</fullName>
    </submittedName>
</protein>
<sequence length="67" mass="7363">MDGITATRLIRKACPATKVLLLSIMVNTKYRTAARQAGASGYLLKEATRLELVTAIRQVLAGKRLFE</sequence>
<evidence type="ECO:0000256" key="1">
    <source>
        <dbReference type="PROSITE-ProRule" id="PRU00169"/>
    </source>
</evidence>
<gene>
    <name evidence="3" type="ORF">NITHO_3820002</name>
</gene>
<name>I4EJ43_9BACT</name>
<organism evidence="3 4">
    <name type="scientific">Nitrolancea hollandica Lb</name>
    <dbReference type="NCBI Taxonomy" id="1129897"/>
    <lineage>
        <taxon>Bacteria</taxon>
        <taxon>Pseudomonadati</taxon>
        <taxon>Thermomicrobiota</taxon>
        <taxon>Thermomicrobia</taxon>
        <taxon>Sphaerobacterales</taxon>
        <taxon>Sphaerobacterineae</taxon>
        <taxon>Sphaerobacteraceae</taxon>
        <taxon>Nitrolancea</taxon>
    </lineage>
</organism>
<dbReference type="AlphaFoldDB" id="I4EJ43"/>
<reference evidence="3 4" key="1">
    <citation type="journal article" date="2012" name="ISME J.">
        <title>Nitrification expanded: discovery, physiology and genomics of a nitrite-oxidizing bacterium from the phylum Chloroflexi.</title>
        <authorList>
            <person name="Sorokin D.Y."/>
            <person name="Lucker S."/>
            <person name="Vejmelkova D."/>
            <person name="Kostrikina N.A."/>
            <person name="Kleerebezem R."/>
            <person name="Rijpstra W.I."/>
            <person name="Damste J.S."/>
            <person name="Le Paslier D."/>
            <person name="Muyzer G."/>
            <person name="Wagner M."/>
            <person name="van Loosdrecht M.C."/>
            <person name="Daims H."/>
        </authorList>
    </citation>
    <scope>NUCLEOTIDE SEQUENCE [LARGE SCALE GENOMIC DNA]</scope>
    <source>
        <strain evidence="4">none</strain>
    </source>
</reference>
<dbReference type="Proteomes" id="UP000004221">
    <property type="component" value="Unassembled WGS sequence"/>
</dbReference>
<keyword evidence="4" id="KW-1185">Reference proteome</keyword>
<dbReference type="InterPro" id="IPR011006">
    <property type="entry name" value="CheY-like_superfamily"/>
</dbReference>
<evidence type="ECO:0000313" key="3">
    <source>
        <dbReference type="EMBL" id="CCF84705.1"/>
    </source>
</evidence>
<dbReference type="SUPFAM" id="SSF52172">
    <property type="entry name" value="CheY-like"/>
    <property type="match status" value="1"/>
</dbReference>